<proteinExistence type="inferred from homology"/>
<comment type="similarity">
    <text evidence="3">Belongs to the ATPase gamma chain family.</text>
</comment>
<dbReference type="AlphaFoldDB" id="A0AAU9C757"/>
<evidence type="ECO:0000313" key="12">
    <source>
        <dbReference type="Proteomes" id="UP001321825"/>
    </source>
</evidence>
<dbReference type="Pfam" id="PF00231">
    <property type="entry name" value="ATP-synt"/>
    <property type="match status" value="1"/>
</dbReference>
<evidence type="ECO:0000256" key="6">
    <source>
        <dbReference type="ARBA" id="ARBA00023065"/>
    </source>
</evidence>
<keyword evidence="8" id="KW-0139">CF(1)</keyword>
<dbReference type="EMBL" id="AP024714">
    <property type="protein sequence ID" value="BCX81839.1"/>
    <property type="molecule type" value="Genomic_DNA"/>
</dbReference>
<evidence type="ECO:0000256" key="8">
    <source>
        <dbReference type="ARBA" id="ARBA00023196"/>
    </source>
</evidence>
<evidence type="ECO:0000256" key="9">
    <source>
        <dbReference type="ARBA" id="ARBA00023310"/>
    </source>
</evidence>
<accession>A0AAU9C757</accession>
<gene>
    <name evidence="11" type="ORF">MIT9_P1421</name>
</gene>
<evidence type="ECO:0000256" key="5">
    <source>
        <dbReference type="ARBA" id="ARBA00022781"/>
    </source>
</evidence>
<dbReference type="Gene3D" id="3.40.1380.10">
    <property type="match status" value="1"/>
</dbReference>
<dbReference type="RefSeq" id="WP_317704268.1">
    <property type="nucleotide sequence ID" value="NZ_AP024714.1"/>
</dbReference>
<dbReference type="KEGG" id="mcau:MIT9_P1421"/>
<name>A0AAU9C757_9GAMM</name>
<evidence type="ECO:0000256" key="1">
    <source>
        <dbReference type="ARBA" id="ARBA00003456"/>
    </source>
</evidence>
<sequence length="282" mass="31737">MSKRREVETHLHALEEIRAICAAMKNLSYMETRKLARFIDAQNQAVATVERAAADFLHGYPELRPQPAGEAVLLLLLGSERGFCGDYNEQLLAQLEAHCRRLGCRPRLLVIGTKLAEHLEADPRIAAVLPGAEVAEEVPRILQQVITTLDELEGRFGPVQVSALYTLGHEWKTTALLPPFQNLPPPPPQIQGPPFLYLAPGEFVTALTDQYLFAVLHALFYSALLTEHQRRIQHLEGALRRLDDQREQLKVRLGRLRQEEITEEIEQILLSVQAVAAELENI</sequence>
<comment type="function">
    <text evidence="1">Produces ATP from ADP in the presence of a proton gradient across the membrane. The gamma chain is believed to be important in regulating ATPase activity and the flow of protons through the CF(0) complex.</text>
</comment>
<keyword evidence="6" id="KW-0406">Ion transport</keyword>
<keyword evidence="5" id="KW-0375">Hydrogen ion transport</keyword>
<keyword evidence="7" id="KW-0472">Membrane</keyword>
<keyword evidence="9" id="KW-0066">ATP synthesis</keyword>
<protein>
    <submittedName>
        <fullName evidence="11">F-type H+-transporting ATPase subunit gamma</fullName>
    </submittedName>
</protein>
<evidence type="ECO:0000256" key="3">
    <source>
        <dbReference type="ARBA" id="ARBA00007681"/>
    </source>
</evidence>
<dbReference type="Gene3D" id="1.10.287.80">
    <property type="entry name" value="ATP synthase, gamma subunit, helix hairpin domain"/>
    <property type="match status" value="1"/>
</dbReference>
<keyword evidence="4" id="KW-0813">Transport</keyword>
<evidence type="ECO:0000256" key="10">
    <source>
        <dbReference type="SAM" id="Coils"/>
    </source>
</evidence>
<dbReference type="InterPro" id="IPR035968">
    <property type="entry name" value="ATP_synth_F1_ATPase_gsu"/>
</dbReference>
<dbReference type="InterPro" id="IPR000131">
    <property type="entry name" value="ATP_synth_F1_gsu"/>
</dbReference>
<comment type="subcellular location">
    <subcellularLocation>
        <location evidence="2">Membrane</location>
        <topology evidence="2">Peripheral membrane protein</topology>
    </subcellularLocation>
</comment>
<dbReference type="SUPFAM" id="SSF52943">
    <property type="entry name" value="ATP synthase (F1-ATPase), gamma subunit"/>
    <property type="match status" value="1"/>
</dbReference>
<keyword evidence="12" id="KW-1185">Reference proteome</keyword>
<organism evidence="11 12">
    <name type="scientific">Methylomarinovum caldicuralii</name>
    <dbReference type="NCBI Taxonomy" id="438856"/>
    <lineage>
        <taxon>Bacteria</taxon>
        <taxon>Pseudomonadati</taxon>
        <taxon>Pseudomonadota</taxon>
        <taxon>Gammaproteobacteria</taxon>
        <taxon>Methylococcales</taxon>
        <taxon>Methylothermaceae</taxon>
        <taxon>Methylomarinovum</taxon>
    </lineage>
</organism>
<evidence type="ECO:0000256" key="7">
    <source>
        <dbReference type="ARBA" id="ARBA00023136"/>
    </source>
</evidence>
<keyword evidence="10" id="KW-0175">Coiled coil</keyword>
<dbReference type="Proteomes" id="UP001321825">
    <property type="component" value="Chromosome"/>
</dbReference>
<evidence type="ECO:0000256" key="2">
    <source>
        <dbReference type="ARBA" id="ARBA00004170"/>
    </source>
</evidence>
<reference evidence="12" key="1">
    <citation type="journal article" date="2024" name="Int. J. Syst. Evol. Microbiol.">
        <title>Methylomarinovum tepidoasis sp. nov., a moderately thermophilic methanotroph of the family Methylothermaceae isolated from a deep-sea hydrothermal field.</title>
        <authorList>
            <person name="Hirayama H."/>
            <person name="Takaki Y."/>
            <person name="Abe M."/>
            <person name="Miyazaki M."/>
            <person name="Uematsu K."/>
            <person name="Matsui Y."/>
            <person name="Takai K."/>
        </authorList>
    </citation>
    <scope>NUCLEOTIDE SEQUENCE [LARGE SCALE GENOMIC DNA]</scope>
    <source>
        <strain evidence="12">IT-9</strain>
    </source>
</reference>
<evidence type="ECO:0000313" key="11">
    <source>
        <dbReference type="EMBL" id="BCX81839.1"/>
    </source>
</evidence>
<dbReference type="GO" id="GO:0045259">
    <property type="term" value="C:proton-transporting ATP synthase complex"/>
    <property type="evidence" value="ECO:0007669"/>
    <property type="project" value="UniProtKB-KW"/>
</dbReference>
<feature type="coiled-coil region" evidence="10">
    <location>
        <begin position="225"/>
        <end position="259"/>
    </location>
</feature>
<dbReference type="PRINTS" id="PR00126">
    <property type="entry name" value="ATPASEGAMMA"/>
</dbReference>
<evidence type="ECO:0000256" key="4">
    <source>
        <dbReference type="ARBA" id="ARBA00022448"/>
    </source>
</evidence>
<dbReference type="GO" id="GO:0046933">
    <property type="term" value="F:proton-transporting ATP synthase activity, rotational mechanism"/>
    <property type="evidence" value="ECO:0007669"/>
    <property type="project" value="InterPro"/>
</dbReference>